<reference evidence="5" key="1">
    <citation type="journal article" date="2023" name="Plant J.">
        <title>Genome sequences and population genomics provide insights into the demographic history, inbreeding, and mutation load of two 'living fossil' tree species of Dipteronia.</title>
        <authorList>
            <person name="Feng Y."/>
            <person name="Comes H.P."/>
            <person name="Chen J."/>
            <person name="Zhu S."/>
            <person name="Lu R."/>
            <person name="Zhang X."/>
            <person name="Li P."/>
            <person name="Qiu J."/>
            <person name="Olsen K.M."/>
            <person name="Qiu Y."/>
        </authorList>
    </citation>
    <scope>NUCLEOTIDE SEQUENCE</scope>
    <source>
        <strain evidence="5">KIB01</strain>
    </source>
</reference>
<feature type="region of interest" description="Disordered" evidence="4">
    <location>
        <begin position="1"/>
        <end position="40"/>
    </location>
</feature>
<keyword evidence="2" id="KW-0677">Repeat</keyword>
<sequence>MRGSIRAGDDANAPSTSSSQSRRPPPPPAPTSHNSRRSRSNVFRLLVGREVSPRTKNSSKILWGEASRQHVDSFGLRFEAERDPRRGLISWVETESLRYLSAKYCPLLPPPRSTIAAAFSSDGKSLASTHGDHTVKIIDCQTGSCLKVLRGHRRTPWVVRFHPLNPKVLASGSLDHEVRLWDANTAECIGSRDFYRPIASIAFHAHGDLLAVASGHKLCIWHYNRRGETSSPRVVLRTRRSLRAVHFHPHGAPFLLTAEVNDLDLSDSSMTLATCPGPSFAIDDERISLQQSNVDGGASHVQQRVDSSASVRLLTFSTSSRQYQLLLSPIEPNNSSPVPVEERADSLIREIDSTIPESATENVETMEMQPGERNNHLFPLGDPTYWELPFLQGWLVGQSQAGQHITGLLNGSAPDNFATSAEPENSLYSVMPNILGQSRVSGRSGSEHRSSRSHVMSTTGSGEGSAFVNIPHNESSTEPAVRRFQSELANSLAAAAAAELPCTVKLRIWPHDMKDPSAPLEGEQCRLIIPHAVLCSEMGAHFSPCGRFLAACVACVLPQLEADPGLQNQGDQDVPVSGTSPTRHPISAHQVLYELRIYSLEEATFGLILASRAIRAAHCLTSIQFSPTSEHLLLAYGRRHSSLLKSVIIDGEMTVPIYTILEVYRVSDMKLVQVLPSAEDEVNVACFHPSIGCGLVYGTKEGKLRILQYDSSHSIDQKTPCFLDENMLEVPSNALEC</sequence>
<dbReference type="PROSITE" id="PS00678">
    <property type="entry name" value="WD_REPEATS_1"/>
    <property type="match status" value="1"/>
</dbReference>
<evidence type="ECO:0000256" key="3">
    <source>
        <dbReference type="PROSITE-ProRule" id="PRU00221"/>
    </source>
</evidence>
<comment type="caution">
    <text evidence="5">The sequence shown here is derived from an EMBL/GenBank/DDBJ whole genome shotgun (WGS) entry which is preliminary data.</text>
</comment>
<dbReference type="SMART" id="SM00320">
    <property type="entry name" value="WD40"/>
    <property type="match status" value="4"/>
</dbReference>
<dbReference type="InterPro" id="IPR015943">
    <property type="entry name" value="WD40/YVTN_repeat-like_dom_sf"/>
</dbReference>
<dbReference type="EMBL" id="JANJYI010000006">
    <property type="protein sequence ID" value="KAK2643823.1"/>
    <property type="molecule type" value="Genomic_DNA"/>
</dbReference>
<accession>A0AAD9TXW9</accession>
<evidence type="ECO:0000256" key="1">
    <source>
        <dbReference type="ARBA" id="ARBA00022574"/>
    </source>
</evidence>
<evidence type="ECO:0000256" key="2">
    <source>
        <dbReference type="ARBA" id="ARBA00022737"/>
    </source>
</evidence>
<dbReference type="PANTHER" id="PTHR22874:SF1">
    <property type="entry name" value="ACTIVATING MOLECULE IN BECN1-REGULATED AUTOPHAGY PROTEIN 1"/>
    <property type="match status" value="1"/>
</dbReference>
<evidence type="ECO:0008006" key="7">
    <source>
        <dbReference type="Google" id="ProtNLM"/>
    </source>
</evidence>
<keyword evidence="6" id="KW-1185">Reference proteome</keyword>
<dbReference type="GO" id="GO:1990756">
    <property type="term" value="F:ubiquitin-like ligase-substrate adaptor activity"/>
    <property type="evidence" value="ECO:0007669"/>
    <property type="project" value="TreeGrafter"/>
</dbReference>
<evidence type="ECO:0000313" key="6">
    <source>
        <dbReference type="Proteomes" id="UP001280121"/>
    </source>
</evidence>
<feature type="region of interest" description="Disordered" evidence="4">
    <location>
        <begin position="439"/>
        <end position="464"/>
    </location>
</feature>
<organism evidence="5 6">
    <name type="scientific">Dipteronia dyeriana</name>
    <dbReference type="NCBI Taxonomy" id="168575"/>
    <lineage>
        <taxon>Eukaryota</taxon>
        <taxon>Viridiplantae</taxon>
        <taxon>Streptophyta</taxon>
        <taxon>Embryophyta</taxon>
        <taxon>Tracheophyta</taxon>
        <taxon>Spermatophyta</taxon>
        <taxon>Magnoliopsida</taxon>
        <taxon>eudicotyledons</taxon>
        <taxon>Gunneridae</taxon>
        <taxon>Pentapetalae</taxon>
        <taxon>rosids</taxon>
        <taxon>malvids</taxon>
        <taxon>Sapindales</taxon>
        <taxon>Sapindaceae</taxon>
        <taxon>Hippocastanoideae</taxon>
        <taxon>Acereae</taxon>
        <taxon>Dipteronia</taxon>
    </lineage>
</organism>
<name>A0AAD9TXW9_9ROSI</name>
<dbReference type="InterPro" id="IPR052596">
    <property type="entry name" value="AMBRA1_autophagy"/>
</dbReference>
<gene>
    <name evidence="5" type="ORF">Ddye_019018</name>
</gene>
<feature type="repeat" description="WD" evidence="3">
    <location>
        <begin position="149"/>
        <end position="191"/>
    </location>
</feature>
<evidence type="ECO:0000313" key="5">
    <source>
        <dbReference type="EMBL" id="KAK2643823.1"/>
    </source>
</evidence>
<feature type="compositionally biased region" description="Low complexity" evidence="4">
    <location>
        <begin position="13"/>
        <end position="22"/>
    </location>
</feature>
<dbReference type="PANTHER" id="PTHR22874">
    <property type="entry name" value="ACTIVATING MOLECULE IN BECN1-REGULATED AUTOPHAGY PROTEIN 1"/>
    <property type="match status" value="1"/>
</dbReference>
<keyword evidence="1 3" id="KW-0853">WD repeat</keyword>
<dbReference type="InterPro" id="IPR001680">
    <property type="entry name" value="WD40_rpt"/>
</dbReference>
<evidence type="ECO:0000256" key="4">
    <source>
        <dbReference type="SAM" id="MobiDB-lite"/>
    </source>
</evidence>
<dbReference type="Proteomes" id="UP001280121">
    <property type="component" value="Unassembled WGS sequence"/>
</dbReference>
<protein>
    <recommendedName>
        <fullName evidence="7">Activating molecule in BECN1-regulated autophagy protein 1</fullName>
    </recommendedName>
</protein>
<dbReference type="FunFam" id="2.130.10.10:FF:000476">
    <property type="entry name" value="Activating molecule in BECN1-regulated autophagy protein"/>
    <property type="match status" value="1"/>
</dbReference>
<dbReference type="GO" id="GO:0080008">
    <property type="term" value="C:Cul4-RING E3 ubiquitin ligase complex"/>
    <property type="evidence" value="ECO:0007669"/>
    <property type="project" value="TreeGrafter"/>
</dbReference>
<dbReference type="InterPro" id="IPR019775">
    <property type="entry name" value="WD40_repeat_CS"/>
</dbReference>
<dbReference type="GO" id="GO:0000045">
    <property type="term" value="P:autophagosome assembly"/>
    <property type="evidence" value="ECO:0007669"/>
    <property type="project" value="TreeGrafter"/>
</dbReference>
<dbReference type="Gene3D" id="2.130.10.10">
    <property type="entry name" value="YVTN repeat-like/Quinoprotein amine dehydrogenase"/>
    <property type="match status" value="1"/>
</dbReference>
<dbReference type="AlphaFoldDB" id="A0AAD9TXW9"/>
<dbReference type="Pfam" id="PF00400">
    <property type="entry name" value="WD40"/>
    <property type="match status" value="3"/>
</dbReference>
<dbReference type="InterPro" id="IPR011047">
    <property type="entry name" value="Quinoprotein_ADH-like_sf"/>
</dbReference>
<proteinExistence type="predicted"/>
<dbReference type="PROSITE" id="PS50294">
    <property type="entry name" value="WD_REPEATS_REGION"/>
    <property type="match status" value="1"/>
</dbReference>
<dbReference type="PROSITE" id="PS50082">
    <property type="entry name" value="WD_REPEATS_2"/>
    <property type="match status" value="1"/>
</dbReference>
<dbReference type="GO" id="GO:0000423">
    <property type="term" value="P:mitophagy"/>
    <property type="evidence" value="ECO:0007669"/>
    <property type="project" value="TreeGrafter"/>
</dbReference>
<dbReference type="SUPFAM" id="SSF50998">
    <property type="entry name" value="Quinoprotein alcohol dehydrogenase-like"/>
    <property type="match status" value="1"/>
</dbReference>